<dbReference type="Proteomes" id="UP000291422">
    <property type="component" value="Unassembled WGS sequence"/>
</dbReference>
<dbReference type="AlphaFoldDB" id="A0A4Q4MI32"/>
<sequence length="222" mass="25422">MNLMEPVGIKLQAVYDSAAYNSLPSLRTAANLVDENALYHLRGPIRQLFLDHKIHERFGVALLHKHFSIDESERIVEYYHSSTAWKVDHQGHSAPQYAGLIVPRSFRLYHGSIAPYEFGYSNSMVVPSLDHDFLKKAFEMFKQYGLDQTFGLRCVDKRVSDLSIEVTEGKTNIMLPRNSAPLSELIEALWVFGDDNEDDDRCHCREHCWPNKGDHDKDHSCG</sequence>
<organism evidence="1 2">
    <name type="scientific">Alternaria alternata</name>
    <name type="common">Alternaria rot fungus</name>
    <name type="synonym">Torula alternata</name>
    <dbReference type="NCBI Taxonomy" id="5599"/>
    <lineage>
        <taxon>Eukaryota</taxon>
        <taxon>Fungi</taxon>
        <taxon>Dikarya</taxon>
        <taxon>Ascomycota</taxon>
        <taxon>Pezizomycotina</taxon>
        <taxon>Dothideomycetes</taxon>
        <taxon>Pleosporomycetidae</taxon>
        <taxon>Pleosporales</taxon>
        <taxon>Pleosporineae</taxon>
        <taxon>Pleosporaceae</taxon>
        <taxon>Alternaria</taxon>
        <taxon>Alternaria sect. Alternaria</taxon>
        <taxon>Alternaria alternata complex</taxon>
    </lineage>
</organism>
<accession>A0A4Q4MI32</accession>
<comment type="caution">
    <text evidence="1">The sequence shown here is derived from an EMBL/GenBank/DDBJ whole genome shotgun (WGS) entry which is preliminary data.</text>
</comment>
<evidence type="ECO:0000313" key="1">
    <source>
        <dbReference type="EMBL" id="RYN51409.1"/>
    </source>
</evidence>
<evidence type="ECO:0000313" key="2">
    <source>
        <dbReference type="Proteomes" id="UP000291422"/>
    </source>
</evidence>
<reference evidence="2" key="1">
    <citation type="journal article" date="2019" name="bioRxiv">
        <title>Genomics, evolutionary history and diagnostics of the Alternaria alternata species group including apple and Asian pear pathotypes.</title>
        <authorList>
            <person name="Armitage A.D."/>
            <person name="Cockerton H.M."/>
            <person name="Sreenivasaprasad S."/>
            <person name="Woodhall J.W."/>
            <person name="Lane C.R."/>
            <person name="Harrison R.J."/>
            <person name="Clarkson J.P."/>
        </authorList>
    </citation>
    <scope>NUCLEOTIDE SEQUENCE [LARGE SCALE GENOMIC DNA]</scope>
    <source>
        <strain evidence="2">FERA 1177</strain>
    </source>
</reference>
<name>A0A4Q4MI32_ALTAL</name>
<gene>
    <name evidence="1" type="ORF">AA0117_g13395</name>
</gene>
<dbReference type="EMBL" id="PDXD01000292">
    <property type="protein sequence ID" value="RYN51409.1"/>
    <property type="molecule type" value="Genomic_DNA"/>
</dbReference>
<proteinExistence type="predicted"/>
<protein>
    <submittedName>
        <fullName evidence="1">Uncharacterized protein</fullName>
    </submittedName>
</protein>